<feature type="chain" id="PRO_5040157803" evidence="3">
    <location>
        <begin position="23"/>
        <end position="165"/>
    </location>
</feature>
<feature type="region of interest" description="Disordered" evidence="1">
    <location>
        <begin position="135"/>
        <end position="165"/>
    </location>
</feature>
<evidence type="ECO:0000256" key="1">
    <source>
        <dbReference type="SAM" id="MobiDB-lite"/>
    </source>
</evidence>
<evidence type="ECO:0000256" key="3">
    <source>
        <dbReference type="SAM" id="SignalP"/>
    </source>
</evidence>
<comment type="caution">
    <text evidence="4">The sequence shown here is derived from an EMBL/GenBank/DDBJ whole genome shotgun (WGS) entry which is preliminary data.</text>
</comment>
<dbReference type="EMBL" id="JAIZAY010000011">
    <property type="protein sequence ID" value="KAJ8033666.1"/>
    <property type="molecule type" value="Genomic_DNA"/>
</dbReference>
<sequence>MTTRCLFFAAILFVLVPYKCHCEGGYESYSYIDDGWTSSSNDIPKGNGPIRGNNNDHDDDGDDNEDGEGLIPVAVVAIAAGIPIGVVLSILIVILACCLAGPIKRKKTLGTTSNRNTSVNQYTPQGLTMTASRNNEDSEMVYNSAYQSVSRDDQPSAETTDSSKI</sequence>
<feature type="signal peptide" evidence="3">
    <location>
        <begin position="1"/>
        <end position="22"/>
    </location>
</feature>
<accession>A0A9Q1BW68</accession>
<organism evidence="4 5">
    <name type="scientific">Holothuria leucospilota</name>
    <name type="common">Black long sea cucumber</name>
    <name type="synonym">Mertensiothuria leucospilota</name>
    <dbReference type="NCBI Taxonomy" id="206669"/>
    <lineage>
        <taxon>Eukaryota</taxon>
        <taxon>Metazoa</taxon>
        <taxon>Echinodermata</taxon>
        <taxon>Eleutherozoa</taxon>
        <taxon>Echinozoa</taxon>
        <taxon>Holothuroidea</taxon>
        <taxon>Aspidochirotacea</taxon>
        <taxon>Aspidochirotida</taxon>
        <taxon>Holothuriidae</taxon>
        <taxon>Holothuria</taxon>
    </lineage>
</organism>
<evidence type="ECO:0000256" key="2">
    <source>
        <dbReference type="SAM" id="Phobius"/>
    </source>
</evidence>
<keyword evidence="3" id="KW-0732">Signal</keyword>
<gene>
    <name evidence="4" type="ORF">HOLleu_23988</name>
</gene>
<keyword evidence="5" id="KW-1185">Reference proteome</keyword>
<feature type="transmembrane region" description="Helical" evidence="2">
    <location>
        <begin position="70"/>
        <end position="99"/>
    </location>
</feature>
<evidence type="ECO:0000313" key="5">
    <source>
        <dbReference type="Proteomes" id="UP001152320"/>
    </source>
</evidence>
<reference evidence="4" key="1">
    <citation type="submission" date="2021-10" db="EMBL/GenBank/DDBJ databases">
        <title>Tropical sea cucumber genome reveals ecological adaptation and Cuvierian tubules defense mechanism.</title>
        <authorList>
            <person name="Chen T."/>
        </authorList>
    </citation>
    <scope>NUCLEOTIDE SEQUENCE</scope>
    <source>
        <strain evidence="4">Nanhai2018</strain>
        <tissue evidence="4">Muscle</tissue>
    </source>
</reference>
<protein>
    <submittedName>
        <fullName evidence="4">Uncharacterized protein</fullName>
    </submittedName>
</protein>
<keyword evidence="2" id="KW-1133">Transmembrane helix</keyword>
<evidence type="ECO:0000313" key="4">
    <source>
        <dbReference type="EMBL" id="KAJ8033666.1"/>
    </source>
</evidence>
<keyword evidence="2" id="KW-0812">Transmembrane</keyword>
<dbReference type="Proteomes" id="UP001152320">
    <property type="component" value="Chromosome 11"/>
</dbReference>
<feature type="compositionally biased region" description="Polar residues" evidence="1">
    <location>
        <begin position="156"/>
        <end position="165"/>
    </location>
</feature>
<name>A0A9Q1BW68_HOLLE</name>
<keyword evidence="2" id="KW-0472">Membrane</keyword>
<feature type="compositionally biased region" description="Acidic residues" evidence="1">
    <location>
        <begin position="57"/>
        <end position="66"/>
    </location>
</feature>
<proteinExistence type="predicted"/>
<dbReference type="AlphaFoldDB" id="A0A9Q1BW68"/>
<feature type="region of interest" description="Disordered" evidence="1">
    <location>
        <begin position="42"/>
        <end position="66"/>
    </location>
</feature>